<dbReference type="PROSITE" id="PS50109">
    <property type="entry name" value="HIS_KIN"/>
    <property type="match status" value="1"/>
</dbReference>
<dbReference type="InterPro" id="IPR005467">
    <property type="entry name" value="His_kinase_dom"/>
</dbReference>
<sequence length="185" mass="20248">MPAEMGRSLAVVRQRTEGLLHFTQTYRQLSRLPKAALQVVSVWSLFEHVLALLEPAFAQRGIEPDVVLADPDLCIRADPALIEQAVINLLTNALEALQTQPAPQLRLAGYVQDPHRTELEVADNEAGIPTALLEEVVVPFFTAKVTGSGTGLSLSRQIMQVHRGSVQAQSTEEAGSQFCLLFPRQ</sequence>
<keyword evidence="3" id="KW-0808">Transferase</keyword>
<dbReference type="InterPro" id="IPR004358">
    <property type="entry name" value="Sig_transdc_His_kin-like_C"/>
</dbReference>
<evidence type="ECO:0000256" key="1">
    <source>
        <dbReference type="ARBA" id="ARBA00000085"/>
    </source>
</evidence>
<accession>A0A2Z3GVW2</accession>
<evidence type="ECO:0000313" key="7">
    <source>
        <dbReference type="EMBL" id="AWM35145.1"/>
    </source>
</evidence>
<proteinExistence type="predicted"/>
<name>A0A2Z3GVW2_9BACT</name>
<dbReference type="GO" id="GO:0004673">
    <property type="term" value="F:protein histidine kinase activity"/>
    <property type="evidence" value="ECO:0007669"/>
    <property type="project" value="UniProtKB-EC"/>
</dbReference>
<dbReference type="InterPro" id="IPR036890">
    <property type="entry name" value="HATPase_C_sf"/>
</dbReference>
<dbReference type="InterPro" id="IPR050736">
    <property type="entry name" value="Sensor_HK_Regulatory"/>
</dbReference>
<dbReference type="GO" id="GO:0000160">
    <property type="term" value="P:phosphorelay signal transduction system"/>
    <property type="evidence" value="ECO:0007669"/>
    <property type="project" value="UniProtKB-KW"/>
</dbReference>
<dbReference type="AlphaFoldDB" id="A0A2Z3GVW2"/>
<feature type="domain" description="Histidine kinase" evidence="6">
    <location>
        <begin position="1"/>
        <end position="185"/>
    </location>
</feature>
<evidence type="ECO:0000256" key="4">
    <source>
        <dbReference type="ARBA" id="ARBA00022777"/>
    </source>
</evidence>
<gene>
    <name evidence="7" type="ORF">DDQ68_21680</name>
</gene>
<evidence type="ECO:0000256" key="3">
    <source>
        <dbReference type="ARBA" id="ARBA00022679"/>
    </source>
</evidence>
<keyword evidence="4" id="KW-0418">Kinase</keyword>
<dbReference type="SMART" id="SM00387">
    <property type="entry name" value="HATPase_c"/>
    <property type="match status" value="1"/>
</dbReference>
<reference evidence="8" key="1">
    <citation type="submission" date="2018-04" db="EMBL/GenBank/DDBJ databases">
        <title>Complete genome of Antarctic heterotrophic bacterium Hymenobacter nivis.</title>
        <authorList>
            <person name="Terashima M."/>
        </authorList>
    </citation>
    <scope>NUCLEOTIDE SEQUENCE [LARGE SCALE GENOMIC DNA]</scope>
    <source>
        <strain evidence="8">NBRC 111535</strain>
    </source>
</reference>
<evidence type="ECO:0000256" key="5">
    <source>
        <dbReference type="ARBA" id="ARBA00023012"/>
    </source>
</evidence>
<dbReference type="SUPFAM" id="SSF55874">
    <property type="entry name" value="ATPase domain of HSP90 chaperone/DNA topoisomerase II/histidine kinase"/>
    <property type="match status" value="1"/>
</dbReference>
<dbReference type="PANTHER" id="PTHR43711">
    <property type="entry name" value="TWO-COMPONENT HISTIDINE KINASE"/>
    <property type="match status" value="1"/>
</dbReference>
<dbReference type="InterPro" id="IPR003594">
    <property type="entry name" value="HATPase_dom"/>
</dbReference>
<protein>
    <recommendedName>
        <fullName evidence="2">histidine kinase</fullName>
        <ecNumber evidence="2">2.7.13.3</ecNumber>
    </recommendedName>
</protein>
<keyword evidence="8" id="KW-1185">Reference proteome</keyword>
<dbReference type="Proteomes" id="UP000245999">
    <property type="component" value="Chromosome"/>
</dbReference>
<evidence type="ECO:0000259" key="6">
    <source>
        <dbReference type="PROSITE" id="PS50109"/>
    </source>
</evidence>
<evidence type="ECO:0000256" key="2">
    <source>
        <dbReference type="ARBA" id="ARBA00012438"/>
    </source>
</evidence>
<evidence type="ECO:0000313" key="8">
    <source>
        <dbReference type="Proteomes" id="UP000245999"/>
    </source>
</evidence>
<dbReference type="PRINTS" id="PR00344">
    <property type="entry name" value="BCTRLSENSOR"/>
</dbReference>
<keyword evidence="5" id="KW-0902">Two-component regulatory system</keyword>
<organism evidence="7 8">
    <name type="scientific">Hymenobacter nivis</name>
    <dbReference type="NCBI Taxonomy" id="1850093"/>
    <lineage>
        <taxon>Bacteria</taxon>
        <taxon>Pseudomonadati</taxon>
        <taxon>Bacteroidota</taxon>
        <taxon>Cytophagia</taxon>
        <taxon>Cytophagales</taxon>
        <taxon>Hymenobacteraceae</taxon>
        <taxon>Hymenobacter</taxon>
    </lineage>
</organism>
<dbReference type="OrthoDB" id="1931120at2"/>
<dbReference type="KEGG" id="hnv:DDQ68_21680"/>
<comment type="catalytic activity">
    <reaction evidence="1">
        <text>ATP + protein L-histidine = ADP + protein N-phospho-L-histidine.</text>
        <dbReference type="EC" id="2.7.13.3"/>
    </reaction>
</comment>
<dbReference type="Pfam" id="PF02518">
    <property type="entry name" value="HATPase_c"/>
    <property type="match status" value="1"/>
</dbReference>
<dbReference type="EMBL" id="CP029145">
    <property type="protein sequence ID" value="AWM35145.1"/>
    <property type="molecule type" value="Genomic_DNA"/>
</dbReference>
<dbReference type="Gene3D" id="3.30.565.10">
    <property type="entry name" value="Histidine kinase-like ATPase, C-terminal domain"/>
    <property type="match status" value="1"/>
</dbReference>
<dbReference type="PANTHER" id="PTHR43711:SF1">
    <property type="entry name" value="HISTIDINE KINASE 1"/>
    <property type="match status" value="1"/>
</dbReference>
<dbReference type="EC" id="2.7.13.3" evidence="2"/>